<dbReference type="InterPro" id="IPR003347">
    <property type="entry name" value="JmjC_dom"/>
</dbReference>
<dbReference type="Proteomes" id="UP000621454">
    <property type="component" value="Unassembled WGS sequence"/>
</dbReference>
<dbReference type="SMART" id="SM00558">
    <property type="entry name" value="JmjC"/>
    <property type="match status" value="1"/>
</dbReference>
<dbReference type="GO" id="GO:0032453">
    <property type="term" value="F:histone H3K4 demethylase activity"/>
    <property type="evidence" value="ECO:0007669"/>
    <property type="project" value="TreeGrafter"/>
</dbReference>
<dbReference type="PROSITE" id="PS51184">
    <property type="entry name" value="JMJC"/>
    <property type="match status" value="1"/>
</dbReference>
<feature type="domain" description="JmjC" evidence="4">
    <location>
        <begin position="75"/>
        <end position="223"/>
    </location>
</feature>
<comment type="caution">
    <text evidence="5">The sequence shown here is derived from an EMBL/GenBank/DDBJ whole genome shotgun (WGS) entry which is preliminary data.</text>
</comment>
<name>A0A916T656_9ACTN</name>
<dbReference type="Gene3D" id="2.60.120.650">
    <property type="entry name" value="Cupin"/>
    <property type="match status" value="1"/>
</dbReference>
<evidence type="ECO:0000256" key="2">
    <source>
        <dbReference type="ARBA" id="ARBA00022723"/>
    </source>
</evidence>
<keyword evidence="6" id="KW-1185">Reference proteome</keyword>
<keyword evidence="3" id="KW-0408">Iron</keyword>
<dbReference type="PANTHER" id="PTHR13096:SF9">
    <property type="entry name" value="BIFUNCTIONAL LYSINE-SPECIFIC DEMETHYLASE AND HISTIDYL-HYDROXYLASE"/>
    <property type="match status" value="1"/>
</dbReference>
<dbReference type="InterPro" id="IPR039994">
    <property type="entry name" value="NO66-like"/>
</dbReference>
<gene>
    <name evidence="5" type="ORF">GCM10011489_21590</name>
</gene>
<organism evidence="5 6">
    <name type="scientific">Gordonia jinhuaensis</name>
    <dbReference type="NCBI Taxonomy" id="1517702"/>
    <lineage>
        <taxon>Bacteria</taxon>
        <taxon>Bacillati</taxon>
        <taxon>Actinomycetota</taxon>
        <taxon>Actinomycetes</taxon>
        <taxon>Mycobacteriales</taxon>
        <taxon>Gordoniaceae</taxon>
        <taxon>Gordonia</taxon>
    </lineage>
</organism>
<dbReference type="GO" id="GO:0051864">
    <property type="term" value="F:histone H3K36 demethylase activity"/>
    <property type="evidence" value="ECO:0007669"/>
    <property type="project" value="TreeGrafter"/>
</dbReference>
<evidence type="ECO:0000259" key="4">
    <source>
        <dbReference type="PROSITE" id="PS51184"/>
    </source>
</evidence>
<proteinExistence type="predicted"/>
<dbReference type="PANTHER" id="PTHR13096">
    <property type="entry name" value="MINA53 MYC INDUCED NUCLEAR ANTIGEN"/>
    <property type="match status" value="1"/>
</dbReference>
<comment type="cofactor">
    <cofactor evidence="1">
        <name>Fe(2+)</name>
        <dbReference type="ChEBI" id="CHEBI:29033"/>
    </cofactor>
</comment>
<keyword evidence="2" id="KW-0479">Metal-binding</keyword>
<dbReference type="SUPFAM" id="SSF51197">
    <property type="entry name" value="Clavaminate synthase-like"/>
    <property type="match status" value="1"/>
</dbReference>
<dbReference type="EMBL" id="BMGC01000013">
    <property type="protein sequence ID" value="GGB33140.1"/>
    <property type="molecule type" value="Genomic_DNA"/>
</dbReference>
<evidence type="ECO:0000256" key="1">
    <source>
        <dbReference type="ARBA" id="ARBA00001954"/>
    </source>
</evidence>
<accession>A0A916T656</accession>
<sequence length="398" mass="42755">MLSRAADLPADFDDLLSTDAVDELIAQRGVRKPFIRMAKDGELLAGERYLSSAGFGADMPDQIDSAKVLAEFAAGTTIVLQGLHRLWPPVIDFVAAMVADLGHPVQANAYITPASNRGFDPHYDVHDVFVLQTAGRKHWVVYEPVFVDPLPGQSWSTHRQAIEERSREEPVIDAVLEPGDALYLPRGWIHAAQALGETSIHLTVGVSPVTVHDAVRALIDELADSPQMRASLPMGVDFAASAQIRPIAEKALAAALDVVGSSSSDYASAVADRLTWRHADRTRPVAVRPLSTVAQLSSITSDTVVGWRGGLVGELCEHDGVVDLRLREKTITFPESCARALDWLHAGHRGAAGSLPGLDSADGVVLARRLLREAVVVISESQRAPSDPAHVGESGRPE</sequence>
<reference evidence="5" key="2">
    <citation type="submission" date="2020-09" db="EMBL/GenBank/DDBJ databases">
        <authorList>
            <person name="Sun Q."/>
            <person name="Zhou Y."/>
        </authorList>
    </citation>
    <scope>NUCLEOTIDE SEQUENCE</scope>
    <source>
        <strain evidence="5">CGMCC 1.12827</strain>
    </source>
</reference>
<evidence type="ECO:0000313" key="6">
    <source>
        <dbReference type="Proteomes" id="UP000621454"/>
    </source>
</evidence>
<evidence type="ECO:0000256" key="3">
    <source>
        <dbReference type="ARBA" id="ARBA00023004"/>
    </source>
</evidence>
<reference evidence="5" key="1">
    <citation type="journal article" date="2014" name="Int. J. Syst. Evol. Microbiol.">
        <title>Complete genome sequence of Corynebacterium casei LMG S-19264T (=DSM 44701T), isolated from a smear-ripened cheese.</title>
        <authorList>
            <consortium name="US DOE Joint Genome Institute (JGI-PGF)"/>
            <person name="Walter F."/>
            <person name="Albersmeier A."/>
            <person name="Kalinowski J."/>
            <person name="Ruckert C."/>
        </authorList>
    </citation>
    <scope>NUCLEOTIDE SEQUENCE</scope>
    <source>
        <strain evidence="5">CGMCC 1.12827</strain>
    </source>
</reference>
<dbReference type="GO" id="GO:0046872">
    <property type="term" value="F:metal ion binding"/>
    <property type="evidence" value="ECO:0007669"/>
    <property type="project" value="UniProtKB-KW"/>
</dbReference>
<dbReference type="AlphaFoldDB" id="A0A916T656"/>
<evidence type="ECO:0000313" key="5">
    <source>
        <dbReference type="EMBL" id="GGB33140.1"/>
    </source>
</evidence>
<dbReference type="Pfam" id="PF08007">
    <property type="entry name" value="JmjC_2"/>
    <property type="match status" value="1"/>
</dbReference>
<protein>
    <recommendedName>
        <fullName evidence="4">JmjC domain-containing protein</fullName>
    </recommendedName>
</protein>